<organism evidence="4 5">
    <name type="scientific">Chytriomyces confervae</name>
    <dbReference type="NCBI Taxonomy" id="246404"/>
    <lineage>
        <taxon>Eukaryota</taxon>
        <taxon>Fungi</taxon>
        <taxon>Fungi incertae sedis</taxon>
        <taxon>Chytridiomycota</taxon>
        <taxon>Chytridiomycota incertae sedis</taxon>
        <taxon>Chytridiomycetes</taxon>
        <taxon>Chytridiales</taxon>
        <taxon>Chytriomycetaceae</taxon>
        <taxon>Chytriomyces</taxon>
    </lineage>
</organism>
<gene>
    <name evidence="4" type="ORF">CcCBS67573_g05523</name>
</gene>
<feature type="compositionally biased region" description="Polar residues" evidence="2">
    <location>
        <begin position="169"/>
        <end position="187"/>
    </location>
</feature>
<dbReference type="EMBL" id="QEAP01000201">
    <property type="protein sequence ID" value="TPX73214.1"/>
    <property type="molecule type" value="Genomic_DNA"/>
</dbReference>
<dbReference type="PANTHER" id="PTHR21715">
    <property type="entry name" value="RH04127P"/>
    <property type="match status" value="1"/>
</dbReference>
<sequence>MAANAAQQIILEEEFDENYEPDENEILEYAKFLGMDEHEDKHLFWIARESLKAPLPADWKPCQSDDGNIYYFNFSTGESIWDHPCDEHYRQLYEREKKKGKPAADSTKNEHKKPDSAIPDSVAKIDAPSTNQHLKPLPNLPTNTLKPVSALAPLSSLSTPKPLSTQSSMGNTLGSIKPNPTQTSPNLSKLAASNAPLPKNKSDKLSESEESMVEEDVEDFDLNDDFMPQQQQHKKTPPTKKQPFAAALDTSESNPDSNSEISKSFQRAAAIIEPPASSHLKTSAARISMFDSAASAKSDTAPSVIKNSADPISRVLNRLSSDSLELSSSDDEAQDDKSQRKNVFKKKSGSMEENENNDEDEDVSDFDEDPLSFPGLEDDKKSAAAAARKNQHNSSDGSTDSEKSDSSSKNPTPFKSETKVEAFASKTTSLLQKTFSGLDELPNNHEALSPNMAAAKKKSDTGSDMSSQVSSPIHASSVASLKIQSLESVGSGQSNMRSEFAALPTKHADKDTTKETTTSHFGTWSQATPSHPQLLDVRSVPDKPTFSTTEKPSHNTLDATIDVKLDRLRSELDEAWIKAEKSEKAAFEMRVTTMRREYESRLKSIKDEEEVNLKKRSLELEQENKDQIRELRRQHDDRVTAMKHDLSESEEELRMQQKKKLNDIEAENRATLRRFEDGLAAEFTVFKSGVTSKFEDRRKDFEETESRAHEKRISEMKHKNELELAELRQKMNASQAATLASNLDNLSELERTKYETEKESIRVTFETKLAEFKSQEQKKFERMRSEIESATAMKLEEIREIGNKNVSEEQALLEKLVKIQSEDAGQKEELARTRIKMEHDLKMERIRLDLEATARNEELDLQQSHAASLETFRVKSAQEHEDNKRRITQDHARMIASLEKECHRKIEEIKFKLFENEKETEMKLITEREMEISSRREKAEAEMRDVARLERDVENARNTVIEEKKALVQMERGIAAALVENKAKSRMEMTASLLNTKSALQTNANETREDSELAMSSDVESSEEKESPARSRLRSFTEAKINRIIENKFNPRSVDLFHTIPAVSNSNGILDERLKGLFKTRDKSIAKQKSDLTEVEEMTKELAERTATLSAQLDATLKNSQTQSKENVDAALTSFTVPANTASFISKPVQVPLTISELDSQLSSMLGQARVSKDSHAHNLSNTTHRLKPHSKIHASSYAATHILSSPPRSKPAWSSASSQFRATKRDIHIAAGIHAAPTQIPRRQRMSSLTDWEGGRIETDCKLAERKAWLDRFIVEKQRL</sequence>
<keyword evidence="1" id="KW-0175">Coiled coil</keyword>
<evidence type="ECO:0000256" key="2">
    <source>
        <dbReference type="SAM" id="MobiDB-lite"/>
    </source>
</evidence>
<feature type="compositionally biased region" description="Acidic residues" evidence="2">
    <location>
        <begin position="208"/>
        <end position="224"/>
    </location>
</feature>
<feature type="compositionally biased region" description="Polar residues" evidence="2">
    <location>
        <begin position="515"/>
        <end position="531"/>
    </location>
</feature>
<evidence type="ECO:0000259" key="3">
    <source>
        <dbReference type="PROSITE" id="PS50020"/>
    </source>
</evidence>
<feature type="compositionally biased region" description="Basic and acidic residues" evidence="2">
    <location>
        <begin position="1022"/>
        <end position="1031"/>
    </location>
</feature>
<dbReference type="SMART" id="SM00456">
    <property type="entry name" value="WW"/>
    <property type="match status" value="1"/>
</dbReference>
<feature type="region of interest" description="Disordered" evidence="2">
    <location>
        <begin position="96"/>
        <end position="123"/>
    </location>
</feature>
<feature type="coiled-coil region" evidence="1">
    <location>
        <begin position="936"/>
        <end position="966"/>
    </location>
</feature>
<dbReference type="Gene3D" id="3.30.1470.10">
    <property type="entry name" value="Photosystem I PsaD, reaction center subunit II"/>
    <property type="match status" value="1"/>
</dbReference>
<dbReference type="CDD" id="cd00201">
    <property type="entry name" value="WW"/>
    <property type="match status" value="1"/>
</dbReference>
<dbReference type="PROSITE" id="PS50020">
    <property type="entry name" value="WW_DOMAIN_2"/>
    <property type="match status" value="1"/>
</dbReference>
<dbReference type="InterPro" id="IPR053233">
    <property type="entry name" value="ABRA-related"/>
</dbReference>
<feature type="region of interest" description="Disordered" evidence="2">
    <location>
        <begin position="293"/>
        <end position="421"/>
    </location>
</feature>
<feature type="region of interest" description="Disordered" evidence="2">
    <location>
        <begin position="151"/>
        <end position="266"/>
    </location>
</feature>
<feature type="coiled-coil region" evidence="1">
    <location>
        <begin position="606"/>
        <end position="674"/>
    </location>
</feature>
<feature type="domain" description="WW" evidence="3">
    <location>
        <begin position="53"/>
        <end position="86"/>
    </location>
</feature>
<feature type="region of interest" description="Disordered" evidence="2">
    <location>
        <begin position="436"/>
        <end position="537"/>
    </location>
</feature>
<keyword evidence="5" id="KW-1185">Reference proteome</keyword>
<feature type="region of interest" description="Disordered" evidence="2">
    <location>
        <begin position="999"/>
        <end position="1031"/>
    </location>
</feature>
<dbReference type="SUPFAM" id="SSF51045">
    <property type="entry name" value="WW domain"/>
    <property type="match status" value="1"/>
</dbReference>
<reference evidence="4 5" key="1">
    <citation type="journal article" date="2019" name="Sci. Rep.">
        <title>Comparative genomics of chytrid fungi reveal insights into the obligate biotrophic and pathogenic lifestyle of Synchytrium endobioticum.</title>
        <authorList>
            <person name="van de Vossenberg B.T.L.H."/>
            <person name="Warris S."/>
            <person name="Nguyen H.D.T."/>
            <person name="van Gent-Pelzer M.P.E."/>
            <person name="Joly D.L."/>
            <person name="van de Geest H.C."/>
            <person name="Bonants P.J.M."/>
            <person name="Smith D.S."/>
            <person name="Levesque C.A."/>
            <person name="van der Lee T.A.J."/>
        </authorList>
    </citation>
    <scope>NUCLEOTIDE SEQUENCE [LARGE SCALE GENOMIC DNA]</scope>
    <source>
        <strain evidence="4 5">CBS 675.73</strain>
    </source>
</reference>
<evidence type="ECO:0000256" key="1">
    <source>
        <dbReference type="SAM" id="Coils"/>
    </source>
</evidence>
<evidence type="ECO:0000313" key="4">
    <source>
        <dbReference type="EMBL" id="TPX73214.1"/>
    </source>
</evidence>
<dbReference type="STRING" id="246404.A0A507FAK2"/>
<accession>A0A507FAK2</accession>
<evidence type="ECO:0000313" key="5">
    <source>
        <dbReference type="Proteomes" id="UP000320333"/>
    </source>
</evidence>
<dbReference type="InterPro" id="IPR036020">
    <property type="entry name" value="WW_dom_sf"/>
</dbReference>
<feature type="compositionally biased region" description="Polar residues" evidence="2">
    <location>
        <begin position="250"/>
        <end position="265"/>
    </location>
</feature>
<feature type="compositionally biased region" description="Polar residues" evidence="2">
    <location>
        <begin position="462"/>
        <end position="497"/>
    </location>
</feature>
<dbReference type="Pfam" id="PF00397">
    <property type="entry name" value="WW"/>
    <property type="match status" value="1"/>
</dbReference>
<dbReference type="InterPro" id="IPR001202">
    <property type="entry name" value="WW_dom"/>
</dbReference>
<name>A0A507FAK2_9FUNG</name>
<protein>
    <recommendedName>
        <fullName evidence="3">WW domain-containing protein</fullName>
    </recommendedName>
</protein>
<feature type="compositionally biased region" description="Low complexity" evidence="2">
    <location>
        <begin position="151"/>
        <end position="168"/>
    </location>
</feature>
<dbReference type="PANTHER" id="PTHR21715:SF0">
    <property type="entry name" value="RH04127P"/>
    <property type="match status" value="1"/>
</dbReference>
<feature type="compositionally biased region" description="Acidic residues" evidence="2">
    <location>
        <begin position="352"/>
        <end position="370"/>
    </location>
</feature>
<dbReference type="Proteomes" id="UP000320333">
    <property type="component" value="Unassembled WGS sequence"/>
</dbReference>
<dbReference type="OrthoDB" id="6344460at2759"/>
<proteinExistence type="predicted"/>
<comment type="caution">
    <text evidence="4">The sequence shown here is derived from an EMBL/GenBank/DDBJ whole genome shotgun (WGS) entry which is preliminary data.</text>
</comment>